<sequence length="276" mass="28623">MTLYSPQANGSFLPFDVGALIVQPVTTESIATRISTVVKTGAQTFRIPIVSADPTAAWTAEGAEIAPSDPTLTELIVTPKKLAGLTVISNELAHDSSPEAAKVVGDGLARDLARKIDAAFFAATTVNGPSGVKSLTTTVVSAGGNWSNVDPFTEAQYAAEGAGTTITAFVANPADALLLAKLKAATASNLNLLQPDPTQAGRRTIGGVPLYISTAVTVGEVWAIPQDRAFVVIREDATVTADSSVFFTSDRVAVRATLRVGFAFPQPLGLVKITKV</sequence>
<dbReference type="Gene3D" id="3.30.2400.10">
    <property type="entry name" value="Major capsid protein gp5"/>
    <property type="match status" value="1"/>
</dbReference>
<dbReference type="InterPro" id="IPR024455">
    <property type="entry name" value="Phage_capsid"/>
</dbReference>
<proteinExistence type="predicted"/>
<dbReference type="OrthoDB" id="3233650at2"/>
<keyword evidence="4" id="KW-1185">Reference proteome</keyword>
<feature type="domain" description="Phage capsid-like C-terminal" evidence="2">
    <location>
        <begin position="14"/>
        <end position="273"/>
    </location>
</feature>
<dbReference type="EMBL" id="CP034170">
    <property type="protein sequence ID" value="AZI58387.1"/>
    <property type="molecule type" value="Genomic_DNA"/>
</dbReference>
<evidence type="ECO:0000256" key="1">
    <source>
        <dbReference type="ARBA" id="ARBA00004328"/>
    </source>
</evidence>
<evidence type="ECO:0000313" key="4">
    <source>
        <dbReference type="Proteomes" id="UP000268084"/>
    </source>
</evidence>
<dbReference type="SUPFAM" id="SSF56563">
    <property type="entry name" value="Major capsid protein gp5"/>
    <property type="match status" value="1"/>
</dbReference>
<name>A0A3G8ZNK4_9ACTN</name>
<reference evidence="3 4" key="2">
    <citation type="submission" date="2018-12" db="EMBL/GenBank/DDBJ databases">
        <title>Nakamurella antarcticus sp. nov., isolated from Antarctica South Shetland Islands soil.</title>
        <authorList>
            <person name="Peng F."/>
        </authorList>
    </citation>
    <scope>NUCLEOTIDE SEQUENCE [LARGE SCALE GENOMIC DNA]</scope>
    <source>
        <strain evidence="3 4">S14-144</strain>
    </source>
</reference>
<dbReference type="Pfam" id="PF05065">
    <property type="entry name" value="Phage_capsid"/>
    <property type="match status" value="1"/>
</dbReference>
<evidence type="ECO:0000259" key="2">
    <source>
        <dbReference type="Pfam" id="PF05065"/>
    </source>
</evidence>
<dbReference type="AlphaFoldDB" id="A0A3G8ZNK4"/>
<reference evidence="3 4" key="1">
    <citation type="submission" date="2018-11" db="EMBL/GenBank/DDBJ databases">
        <authorList>
            <person name="Da X."/>
        </authorList>
    </citation>
    <scope>NUCLEOTIDE SEQUENCE [LARGE SCALE GENOMIC DNA]</scope>
    <source>
        <strain evidence="3 4">S14-144</strain>
    </source>
</reference>
<comment type="subcellular location">
    <subcellularLocation>
        <location evidence="1">Virion</location>
    </subcellularLocation>
</comment>
<dbReference type="InterPro" id="IPR054612">
    <property type="entry name" value="Phage_capsid-like_C"/>
</dbReference>
<dbReference type="KEGG" id="nak:EH165_09785"/>
<accession>A0A3G8ZNK4</accession>
<gene>
    <name evidence="3" type="ORF">EH165_09785</name>
</gene>
<dbReference type="NCBIfam" id="TIGR01554">
    <property type="entry name" value="major_cap_HK97"/>
    <property type="match status" value="1"/>
</dbReference>
<organism evidence="3 4">
    <name type="scientific">Nakamurella antarctica</name>
    <dbReference type="NCBI Taxonomy" id="1902245"/>
    <lineage>
        <taxon>Bacteria</taxon>
        <taxon>Bacillati</taxon>
        <taxon>Actinomycetota</taxon>
        <taxon>Actinomycetes</taxon>
        <taxon>Nakamurellales</taxon>
        <taxon>Nakamurellaceae</taxon>
        <taxon>Nakamurella</taxon>
    </lineage>
</organism>
<dbReference type="Proteomes" id="UP000268084">
    <property type="component" value="Chromosome"/>
</dbReference>
<protein>
    <submittedName>
        <fullName evidence="3">Phage major capsid protein</fullName>
    </submittedName>
</protein>
<dbReference type="Gene3D" id="3.30.2320.10">
    <property type="entry name" value="hypothetical protein PF0899 domain"/>
    <property type="match status" value="1"/>
</dbReference>
<dbReference type="RefSeq" id="WP_124799296.1">
    <property type="nucleotide sequence ID" value="NZ_CP034170.1"/>
</dbReference>
<evidence type="ECO:0000313" key="3">
    <source>
        <dbReference type="EMBL" id="AZI58387.1"/>
    </source>
</evidence>